<reference evidence="2" key="1">
    <citation type="submission" date="2021-09" db="EMBL/GenBank/DDBJ databases">
        <authorList>
            <person name="Martin H S."/>
        </authorList>
    </citation>
    <scope>NUCLEOTIDE SEQUENCE</scope>
</reference>
<name>A0A8J2R5Y0_9NEOP</name>
<dbReference type="EMBL" id="CAKASE010000079">
    <property type="protein sequence ID" value="CAG9580268.1"/>
    <property type="molecule type" value="Genomic_DNA"/>
</dbReference>
<gene>
    <name evidence="2" type="ORF">DCHRY22_LOCUS13601</name>
</gene>
<feature type="region of interest" description="Disordered" evidence="1">
    <location>
        <begin position="54"/>
        <end position="95"/>
    </location>
</feature>
<accession>A0A8J2R5Y0</accession>
<evidence type="ECO:0000313" key="2">
    <source>
        <dbReference type="EMBL" id="CAG9580268.1"/>
    </source>
</evidence>
<evidence type="ECO:0000313" key="3">
    <source>
        <dbReference type="Proteomes" id="UP000789524"/>
    </source>
</evidence>
<organism evidence="2 3">
    <name type="scientific">Danaus chrysippus</name>
    <name type="common">African queen</name>
    <dbReference type="NCBI Taxonomy" id="151541"/>
    <lineage>
        <taxon>Eukaryota</taxon>
        <taxon>Metazoa</taxon>
        <taxon>Ecdysozoa</taxon>
        <taxon>Arthropoda</taxon>
        <taxon>Hexapoda</taxon>
        <taxon>Insecta</taxon>
        <taxon>Pterygota</taxon>
        <taxon>Neoptera</taxon>
        <taxon>Endopterygota</taxon>
        <taxon>Lepidoptera</taxon>
        <taxon>Glossata</taxon>
        <taxon>Ditrysia</taxon>
        <taxon>Papilionoidea</taxon>
        <taxon>Nymphalidae</taxon>
        <taxon>Danainae</taxon>
        <taxon>Danaini</taxon>
        <taxon>Danaina</taxon>
        <taxon>Danaus</taxon>
        <taxon>Anosia</taxon>
    </lineage>
</organism>
<comment type="caution">
    <text evidence="2">The sequence shown here is derived from an EMBL/GenBank/DDBJ whole genome shotgun (WGS) entry which is preliminary data.</text>
</comment>
<dbReference type="AlphaFoldDB" id="A0A8J2R5Y0"/>
<evidence type="ECO:0000256" key="1">
    <source>
        <dbReference type="SAM" id="MobiDB-lite"/>
    </source>
</evidence>
<keyword evidence="3" id="KW-1185">Reference proteome</keyword>
<dbReference type="Proteomes" id="UP000789524">
    <property type="component" value="Unassembled WGS sequence"/>
</dbReference>
<proteinExistence type="predicted"/>
<protein>
    <submittedName>
        <fullName evidence="2">(African queen) hypothetical protein</fullName>
    </submittedName>
</protein>
<sequence>MSLALVIKLRGVCAVEVVTFEPDTAVAPSEGGLLRRAVPGSKAYAPVARRWPLAARRSPESRDRSPDVIGRLRPPRRMPLATHTPTHPLDIHRRR</sequence>
<feature type="compositionally biased region" description="Basic and acidic residues" evidence="1">
    <location>
        <begin position="57"/>
        <end position="66"/>
    </location>
</feature>